<name>A0A4U5LV01_STECR</name>
<organism evidence="2 3">
    <name type="scientific">Steinernema carpocapsae</name>
    <name type="common">Entomopathogenic nematode</name>
    <dbReference type="NCBI Taxonomy" id="34508"/>
    <lineage>
        <taxon>Eukaryota</taxon>
        <taxon>Metazoa</taxon>
        <taxon>Ecdysozoa</taxon>
        <taxon>Nematoda</taxon>
        <taxon>Chromadorea</taxon>
        <taxon>Rhabditida</taxon>
        <taxon>Tylenchina</taxon>
        <taxon>Panagrolaimomorpha</taxon>
        <taxon>Strongyloidoidea</taxon>
        <taxon>Steinernematidae</taxon>
        <taxon>Steinernema</taxon>
    </lineage>
</organism>
<dbReference type="AlphaFoldDB" id="A0A4U5LV01"/>
<keyword evidence="1" id="KW-1133">Transmembrane helix</keyword>
<dbReference type="EMBL" id="AZBU02000012">
    <property type="protein sequence ID" value="TKR59953.1"/>
    <property type="molecule type" value="Genomic_DNA"/>
</dbReference>
<proteinExistence type="predicted"/>
<keyword evidence="1" id="KW-0812">Transmembrane</keyword>
<evidence type="ECO:0000313" key="3">
    <source>
        <dbReference type="Proteomes" id="UP000298663"/>
    </source>
</evidence>
<reference evidence="2 3" key="1">
    <citation type="journal article" date="2015" name="Genome Biol.">
        <title>Comparative genomics of Steinernema reveals deeply conserved gene regulatory networks.</title>
        <authorList>
            <person name="Dillman A.R."/>
            <person name="Macchietto M."/>
            <person name="Porter C.F."/>
            <person name="Rogers A."/>
            <person name="Williams B."/>
            <person name="Antoshechkin I."/>
            <person name="Lee M.M."/>
            <person name="Goodwin Z."/>
            <person name="Lu X."/>
            <person name="Lewis E.E."/>
            <person name="Goodrich-Blair H."/>
            <person name="Stock S.P."/>
            <person name="Adams B.J."/>
            <person name="Sternberg P.W."/>
            <person name="Mortazavi A."/>
        </authorList>
    </citation>
    <scope>NUCLEOTIDE SEQUENCE [LARGE SCALE GENOMIC DNA]</scope>
    <source>
        <strain evidence="2 3">ALL</strain>
    </source>
</reference>
<reference evidence="2 3" key="2">
    <citation type="journal article" date="2019" name="G3 (Bethesda)">
        <title>Hybrid Assembly of the Genome of the Entomopathogenic Nematode Steinernema carpocapsae Identifies the X-Chromosome.</title>
        <authorList>
            <person name="Serra L."/>
            <person name="Macchietto M."/>
            <person name="Macias-Munoz A."/>
            <person name="McGill C.J."/>
            <person name="Rodriguez I.M."/>
            <person name="Rodriguez B."/>
            <person name="Murad R."/>
            <person name="Mortazavi A."/>
        </authorList>
    </citation>
    <scope>NUCLEOTIDE SEQUENCE [LARGE SCALE GENOMIC DNA]</scope>
    <source>
        <strain evidence="2 3">ALL</strain>
    </source>
</reference>
<sequence length="149" mass="16892">MKSSVSWINFKRQFERNNVGSTSDKPSNVPITTSLTADVGIKNPNELICLDQVSYLGLVYIPWPRSTEEICLDRTSANFAQEFMAMIDDISFRYTPRASTFLIGFGVACSAFIVDWNTGVFMLIDSHNRTLFSYRYNGASIYFADRNVI</sequence>
<comment type="caution">
    <text evidence="2">The sequence shown here is derived from an EMBL/GenBank/DDBJ whole genome shotgun (WGS) entry which is preliminary data.</text>
</comment>
<keyword evidence="1" id="KW-0472">Membrane</keyword>
<protein>
    <submittedName>
        <fullName evidence="2">Uncharacterized protein</fullName>
    </submittedName>
</protein>
<evidence type="ECO:0000256" key="1">
    <source>
        <dbReference type="SAM" id="Phobius"/>
    </source>
</evidence>
<feature type="transmembrane region" description="Helical" evidence="1">
    <location>
        <begin position="101"/>
        <end position="124"/>
    </location>
</feature>
<evidence type="ECO:0000313" key="2">
    <source>
        <dbReference type="EMBL" id="TKR59953.1"/>
    </source>
</evidence>
<keyword evidence="3" id="KW-1185">Reference proteome</keyword>
<dbReference type="Proteomes" id="UP000298663">
    <property type="component" value="Unassembled WGS sequence"/>
</dbReference>
<accession>A0A4U5LV01</accession>
<gene>
    <name evidence="2" type="ORF">L596_029557</name>
</gene>